<protein>
    <recommendedName>
        <fullName evidence="3">Head-to-tail adaptor</fullName>
    </recommendedName>
</protein>
<gene>
    <name evidence="1" type="ORF">VXC91_11510</name>
</gene>
<organism evidence="1 2">
    <name type="scientific">Streptomyces chiangmaiensis</name>
    <dbReference type="NCBI Taxonomy" id="766497"/>
    <lineage>
        <taxon>Bacteria</taxon>
        <taxon>Bacillati</taxon>
        <taxon>Actinomycetota</taxon>
        <taxon>Actinomycetes</taxon>
        <taxon>Kitasatosporales</taxon>
        <taxon>Streptomycetaceae</taxon>
        <taxon>Streptomyces</taxon>
    </lineage>
</organism>
<name>A0ABU7FGT5_9ACTN</name>
<accession>A0ABU7FGT5</accession>
<dbReference type="Proteomes" id="UP001333996">
    <property type="component" value="Unassembled WGS sequence"/>
</dbReference>
<evidence type="ECO:0008006" key="3">
    <source>
        <dbReference type="Google" id="ProtNLM"/>
    </source>
</evidence>
<evidence type="ECO:0000313" key="1">
    <source>
        <dbReference type="EMBL" id="MED7822588.1"/>
    </source>
</evidence>
<sequence length="187" mass="19542">MPLAPLALVADLVARGVAVSAEEEPIVNVYLDVASALVRDAAGTPVSQTTSTTTLEGDGSLRLRLPGLPVTSVSAVAVDGQAVTDWTLRSGVLVRDAGWYGDVQVTYTHGLPAVPSDIVDLVCRLVARALVEYRSGDPLSRPVTQERIGDYSVTYGGQEAATMALSAVQRARLAARFGAGPALVRSR</sequence>
<keyword evidence="2" id="KW-1185">Reference proteome</keyword>
<dbReference type="RefSeq" id="WP_329507022.1">
    <property type="nucleotide sequence ID" value="NZ_BAAAYZ010000135.1"/>
</dbReference>
<evidence type="ECO:0000313" key="2">
    <source>
        <dbReference type="Proteomes" id="UP001333996"/>
    </source>
</evidence>
<proteinExistence type="predicted"/>
<comment type="caution">
    <text evidence="1">The sequence shown here is derived from an EMBL/GenBank/DDBJ whole genome shotgun (WGS) entry which is preliminary data.</text>
</comment>
<reference evidence="1" key="1">
    <citation type="submission" date="2024-01" db="EMBL/GenBank/DDBJ databases">
        <title>First draft genome sequence data of TA4-1, the type strain of Gram-positive actinobacterium Streptomyces chiangmaiensis.</title>
        <authorList>
            <person name="Yasawong M."/>
            <person name="Nantapong N."/>
        </authorList>
    </citation>
    <scope>NUCLEOTIDE SEQUENCE</scope>
    <source>
        <strain evidence="1">TA4-1</strain>
    </source>
</reference>
<dbReference type="EMBL" id="JAYWVC010000026">
    <property type="protein sequence ID" value="MED7822588.1"/>
    <property type="molecule type" value="Genomic_DNA"/>
</dbReference>